<sequence length="208" mass="23309">METGDPDDVMTLCFLTSHPKVNLRAVTVMPGTNAQIGIIRHILKLTGFEHIPVGSWKIGHKKQCVSSFHYQWLGEIGESQPNDEGHKIISQTITKYPDLTIITGASLKNFYQLDKAMKIQTWVAQGGFAGDNVVPAEYRLKKFEGMLTCPTYNFNGAPGAALKMLNDMTIDERYLVSKNVCHGVVYDTEFHQKMEVVKDKSKGLNLIY</sequence>
<feature type="non-terminal residue" evidence="1">
    <location>
        <position position="208"/>
    </location>
</feature>
<comment type="caution">
    <text evidence="1">The sequence shown here is derived from an EMBL/GenBank/DDBJ whole genome shotgun (WGS) entry which is preliminary data.</text>
</comment>
<gene>
    <name evidence="1" type="ORF">THIOM_000441</name>
</gene>
<dbReference type="GO" id="GO:0016799">
    <property type="term" value="F:hydrolase activity, hydrolyzing N-glycosyl compounds"/>
    <property type="evidence" value="ECO:0007669"/>
    <property type="project" value="InterPro"/>
</dbReference>
<dbReference type="SUPFAM" id="SSF53590">
    <property type="entry name" value="Nucleoside hydrolase"/>
    <property type="match status" value="1"/>
</dbReference>
<dbReference type="Gene3D" id="3.90.245.10">
    <property type="entry name" value="Ribonucleoside hydrolase-like"/>
    <property type="match status" value="1"/>
</dbReference>
<dbReference type="InterPro" id="IPR036452">
    <property type="entry name" value="Ribo_hydro-like"/>
</dbReference>
<dbReference type="EMBL" id="LUTY01000198">
    <property type="protein sequence ID" value="OAD23717.1"/>
    <property type="molecule type" value="Genomic_DNA"/>
</dbReference>
<organism evidence="1 2">
    <name type="scientific">Candidatus Thiomargarita nelsonii</name>
    <dbReference type="NCBI Taxonomy" id="1003181"/>
    <lineage>
        <taxon>Bacteria</taxon>
        <taxon>Pseudomonadati</taxon>
        <taxon>Pseudomonadota</taxon>
        <taxon>Gammaproteobacteria</taxon>
        <taxon>Thiotrichales</taxon>
        <taxon>Thiotrichaceae</taxon>
        <taxon>Thiomargarita</taxon>
    </lineage>
</organism>
<protein>
    <recommendedName>
        <fullName evidence="3">Inosine/uridine-preferring nucleoside hydrolase domain-containing protein</fullName>
    </recommendedName>
</protein>
<evidence type="ECO:0000313" key="1">
    <source>
        <dbReference type="EMBL" id="OAD23717.1"/>
    </source>
</evidence>
<name>A0A176S6X4_9GAMM</name>
<reference evidence="1 2" key="1">
    <citation type="submission" date="2016-05" db="EMBL/GenBank/DDBJ databases">
        <title>Single-cell genome of chain-forming Candidatus Thiomargarita nelsonii and comparison to other large sulfur-oxidizing bacteria.</title>
        <authorList>
            <person name="Winkel M."/>
            <person name="Salman V."/>
            <person name="Woyke T."/>
            <person name="Schulz-Vogt H."/>
            <person name="Richter M."/>
            <person name="Flood B."/>
            <person name="Bailey J."/>
            <person name="Amann R."/>
            <person name="Mussmann M."/>
        </authorList>
    </citation>
    <scope>NUCLEOTIDE SEQUENCE [LARGE SCALE GENOMIC DNA]</scope>
    <source>
        <strain evidence="1 2">THI036</strain>
    </source>
</reference>
<evidence type="ECO:0000313" key="2">
    <source>
        <dbReference type="Proteomes" id="UP000076962"/>
    </source>
</evidence>
<accession>A0A176S6X4</accession>
<keyword evidence="2" id="KW-1185">Reference proteome</keyword>
<dbReference type="Proteomes" id="UP000076962">
    <property type="component" value="Unassembled WGS sequence"/>
</dbReference>
<dbReference type="PATRIC" id="fig|1003181.4.peg.641"/>
<dbReference type="AlphaFoldDB" id="A0A176S6X4"/>
<proteinExistence type="predicted"/>
<evidence type="ECO:0008006" key="3">
    <source>
        <dbReference type="Google" id="ProtNLM"/>
    </source>
</evidence>